<sequence length="481" mass="54908">MARQNTDIFHPTSVFSRDFPIDMLLAISSWLPIRDALSFTSTCRRLHGLTVVKTFWLSLLEFANGLRPIACPPEEDLAALDVQKLKGIALHTLQRDENLALSEPKYEQRSLKKFRTGIEVNAAFHVPGTRLLVLCDASDGKASCWDTLSKKKVCVSAYVGRKIFDWSFAKQYRNKILKAFFVADSANATLPTALIVLCLNYPSGEKPKPFFDILFKHEFHAPVNPSDIVHCDLNLEFVVVTSRQGKETVDITIFDYTRKTRRVIHTDIPAADDYYRLEPCFQGKQLHLFVHHPHWTYFHTCSKADIAEEAYISLLQHSENQKYSWPKTSSEISPCEYEHFLSCSCGPRTLTTVHYVASTQNSNIQGIEFFYWDPSRSGKTTPITSFLVKGYLQDNGDDILIDNTSSSSVLFFHEPLEVHQTALKLLTFDEGSSTPTLHSPKIPKEWIFTQRENLYNILFDELLGTIYFVTRRGRLLCVPYA</sequence>
<accession>V2X5Q3</accession>
<proteinExistence type="predicted"/>
<name>V2X5Q3_MONRO</name>
<dbReference type="AlphaFoldDB" id="V2X5Q3"/>
<dbReference type="KEGG" id="mrr:Moror_8131"/>
<comment type="caution">
    <text evidence="1">The sequence shown here is derived from an EMBL/GenBank/DDBJ whole genome shotgun (WGS) entry which is preliminary data.</text>
</comment>
<dbReference type="InterPro" id="IPR036047">
    <property type="entry name" value="F-box-like_dom_sf"/>
</dbReference>
<dbReference type="EMBL" id="AWSO01000135">
    <property type="protein sequence ID" value="ESK94473.1"/>
    <property type="molecule type" value="Genomic_DNA"/>
</dbReference>
<evidence type="ECO:0000313" key="1">
    <source>
        <dbReference type="EMBL" id="ESK94473.1"/>
    </source>
</evidence>
<reference evidence="1 2" key="1">
    <citation type="journal article" date="2014" name="BMC Genomics">
        <title>Genome and secretome analysis of the hemibiotrophic fungal pathogen, Moniliophthora roreri, which causes frosty pod rot disease of cacao: mechanisms of the biotrophic and necrotrophic phases.</title>
        <authorList>
            <person name="Meinhardt L.W."/>
            <person name="Costa G.G.L."/>
            <person name="Thomazella D.P.T."/>
            <person name="Teixeira P.J.P.L."/>
            <person name="Carazzolle M.F."/>
            <person name="Schuster S.C."/>
            <person name="Carlson J.E."/>
            <person name="Guiltinan M.J."/>
            <person name="Mieczkowski P."/>
            <person name="Farmer A."/>
            <person name="Ramaraj T."/>
            <person name="Crozier J."/>
            <person name="Davis R.E."/>
            <person name="Shao J."/>
            <person name="Melnick R.L."/>
            <person name="Pereira G.A.G."/>
            <person name="Bailey B.A."/>
        </authorList>
    </citation>
    <scope>NUCLEOTIDE SEQUENCE [LARGE SCALE GENOMIC DNA]</scope>
    <source>
        <strain evidence="1 2">MCA 2997</strain>
    </source>
</reference>
<evidence type="ECO:0000313" key="2">
    <source>
        <dbReference type="Proteomes" id="UP000017559"/>
    </source>
</evidence>
<gene>
    <name evidence="1" type="ORF">Moror_8131</name>
</gene>
<keyword evidence="2" id="KW-1185">Reference proteome</keyword>
<organism evidence="1 2">
    <name type="scientific">Moniliophthora roreri (strain MCA 2997)</name>
    <name type="common">Cocoa frosty pod rot fungus</name>
    <name type="synonym">Crinipellis roreri</name>
    <dbReference type="NCBI Taxonomy" id="1381753"/>
    <lineage>
        <taxon>Eukaryota</taxon>
        <taxon>Fungi</taxon>
        <taxon>Dikarya</taxon>
        <taxon>Basidiomycota</taxon>
        <taxon>Agaricomycotina</taxon>
        <taxon>Agaricomycetes</taxon>
        <taxon>Agaricomycetidae</taxon>
        <taxon>Agaricales</taxon>
        <taxon>Marasmiineae</taxon>
        <taxon>Marasmiaceae</taxon>
        <taxon>Moniliophthora</taxon>
    </lineage>
</organism>
<evidence type="ECO:0008006" key="3">
    <source>
        <dbReference type="Google" id="ProtNLM"/>
    </source>
</evidence>
<dbReference type="SUPFAM" id="SSF81383">
    <property type="entry name" value="F-box domain"/>
    <property type="match status" value="1"/>
</dbReference>
<dbReference type="HOGENOM" id="CLU_615465_0_0_1"/>
<dbReference type="Proteomes" id="UP000017559">
    <property type="component" value="Unassembled WGS sequence"/>
</dbReference>
<protein>
    <recommendedName>
        <fullName evidence="3">F-box domain-containing protein</fullName>
    </recommendedName>
</protein>